<dbReference type="Gene3D" id="1.10.10.10">
    <property type="entry name" value="Winged helix-like DNA-binding domain superfamily/Winged helix DNA-binding domain"/>
    <property type="match status" value="1"/>
</dbReference>
<dbReference type="InterPro" id="IPR011006">
    <property type="entry name" value="CheY-like_superfamily"/>
</dbReference>
<dbReference type="InterPro" id="IPR051015">
    <property type="entry name" value="EvgA-like"/>
</dbReference>
<dbReference type="SMART" id="SM00421">
    <property type="entry name" value="HTH_LUXR"/>
    <property type="match status" value="1"/>
</dbReference>
<dbReference type="Gene3D" id="3.40.50.2300">
    <property type="match status" value="1"/>
</dbReference>
<keyword evidence="1 3" id="KW-0597">Phosphoprotein</keyword>
<evidence type="ECO:0000313" key="7">
    <source>
        <dbReference type="Proteomes" id="UP000548867"/>
    </source>
</evidence>
<dbReference type="Pfam" id="PF00072">
    <property type="entry name" value="Response_reg"/>
    <property type="match status" value="1"/>
</dbReference>
<dbReference type="Pfam" id="PF00196">
    <property type="entry name" value="GerE"/>
    <property type="match status" value="1"/>
</dbReference>
<dbReference type="InterPro" id="IPR016032">
    <property type="entry name" value="Sig_transdc_resp-reg_C-effctor"/>
</dbReference>
<evidence type="ECO:0000259" key="5">
    <source>
        <dbReference type="PROSITE" id="PS50110"/>
    </source>
</evidence>
<evidence type="ECO:0000256" key="3">
    <source>
        <dbReference type="PROSITE-ProRule" id="PRU00169"/>
    </source>
</evidence>
<dbReference type="SUPFAM" id="SSF46894">
    <property type="entry name" value="C-terminal effector domain of the bipartite response regulators"/>
    <property type="match status" value="1"/>
</dbReference>
<comment type="caution">
    <text evidence="6">The sequence shown here is derived from an EMBL/GenBank/DDBJ whole genome shotgun (WGS) entry which is preliminary data.</text>
</comment>
<evidence type="ECO:0000256" key="2">
    <source>
        <dbReference type="ARBA" id="ARBA00023125"/>
    </source>
</evidence>
<sequence>MRVLLVDDHPLFRQALAATVRQIAPEHSIEHYDTLGEARAALGAGEDALVLLDLKLPDSHGISGLLGLKAQAPAATVAIVSASDDHETVQTAQACGASGFISKAVSVEELAAAIETLLAGAEWFTETGPDHGRAPLTTAQARIVEGVHRGLMNKQIAYEMGISEATVKYHLTGIFRKMGVQTRAQLLTLARD</sequence>
<dbReference type="GO" id="GO:0003677">
    <property type="term" value="F:DNA binding"/>
    <property type="evidence" value="ECO:0007669"/>
    <property type="project" value="UniProtKB-KW"/>
</dbReference>
<dbReference type="GO" id="GO:0006355">
    <property type="term" value="P:regulation of DNA-templated transcription"/>
    <property type="evidence" value="ECO:0007669"/>
    <property type="project" value="InterPro"/>
</dbReference>
<proteinExistence type="predicted"/>
<keyword evidence="2 6" id="KW-0238">DNA-binding</keyword>
<dbReference type="SMART" id="SM00448">
    <property type="entry name" value="REC"/>
    <property type="match status" value="1"/>
</dbReference>
<dbReference type="EMBL" id="JACIDX010000014">
    <property type="protein sequence ID" value="MBB3956475.1"/>
    <property type="molecule type" value="Genomic_DNA"/>
</dbReference>
<protein>
    <submittedName>
        <fullName evidence="6">DNA-binding NarL/FixJ family response regulator</fullName>
    </submittedName>
</protein>
<dbReference type="Proteomes" id="UP000548867">
    <property type="component" value="Unassembled WGS sequence"/>
</dbReference>
<dbReference type="InterPro" id="IPR000792">
    <property type="entry name" value="Tscrpt_reg_LuxR_C"/>
</dbReference>
<dbReference type="RefSeq" id="WP_183627358.1">
    <property type="nucleotide sequence ID" value="NZ_JACIDX010000014.1"/>
</dbReference>
<evidence type="ECO:0000313" key="6">
    <source>
        <dbReference type="EMBL" id="MBB3956475.1"/>
    </source>
</evidence>
<dbReference type="InterPro" id="IPR036388">
    <property type="entry name" value="WH-like_DNA-bd_sf"/>
</dbReference>
<feature type="domain" description="Response regulatory" evidence="5">
    <location>
        <begin position="2"/>
        <end position="118"/>
    </location>
</feature>
<feature type="modified residue" description="4-aspartylphosphate" evidence="3">
    <location>
        <position position="53"/>
    </location>
</feature>
<dbReference type="InterPro" id="IPR058245">
    <property type="entry name" value="NreC/VraR/RcsB-like_REC"/>
</dbReference>
<evidence type="ECO:0000259" key="4">
    <source>
        <dbReference type="PROSITE" id="PS50043"/>
    </source>
</evidence>
<name>A0A7W6CJA8_9SPHN</name>
<dbReference type="CDD" id="cd06170">
    <property type="entry name" value="LuxR_C_like"/>
    <property type="match status" value="1"/>
</dbReference>
<dbReference type="PROSITE" id="PS50043">
    <property type="entry name" value="HTH_LUXR_2"/>
    <property type="match status" value="1"/>
</dbReference>
<keyword evidence="7" id="KW-1185">Reference proteome</keyword>
<reference evidence="6 7" key="1">
    <citation type="submission" date="2020-08" db="EMBL/GenBank/DDBJ databases">
        <title>Genomic Encyclopedia of Type Strains, Phase IV (KMG-IV): sequencing the most valuable type-strain genomes for metagenomic binning, comparative biology and taxonomic classification.</title>
        <authorList>
            <person name="Goeker M."/>
        </authorList>
    </citation>
    <scope>NUCLEOTIDE SEQUENCE [LARGE SCALE GENOMIC DNA]</scope>
    <source>
        <strain evidence="6 7">DSM 27057</strain>
    </source>
</reference>
<organism evidence="6 7">
    <name type="scientific">Novosphingobium sediminicola</name>
    <dbReference type="NCBI Taxonomy" id="563162"/>
    <lineage>
        <taxon>Bacteria</taxon>
        <taxon>Pseudomonadati</taxon>
        <taxon>Pseudomonadota</taxon>
        <taxon>Alphaproteobacteria</taxon>
        <taxon>Sphingomonadales</taxon>
        <taxon>Sphingomonadaceae</taxon>
        <taxon>Novosphingobium</taxon>
    </lineage>
</organism>
<dbReference type="GO" id="GO:0000160">
    <property type="term" value="P:phosphorelay signal transduction system"/>
    <property type="evidence" value="ECO:0007669"/>
    <property type="project" value="InterPro"/>
</dbReference>
<dbReference type="PANTHER" id="PTHR45566:SF1">
    <property type="entry name" value="HTH-TYPE TRANSCRIPTIONAL REGULATOR YHJB-RELATED"/>
    <property type="match status" value="1"/>
</dbReference>
<dbReference type="SUPFAM" id="SSF52172">
    <property type="entry name" value="CheY-like"/>
    <property type="match status" value="1"/>
</dbReference>
<feature type="domain" description="HTH luxR-type" evidence="4">
    <location>
        <begin position="129"/>
        <end position="192"/>
    </location>
</feature>
<evidence type="ECO:0000256" key="1">
    <source>
        <dbReference type="ARBA" id="ARBA00022553"/>
    </source>
</evidence>
<dbReference type="InterPro" id="IPR001789">
    <property type="entry name" value="Sig_transdc_resp-reg_receiver"/>
</dbReference>
<dbReference type="CDD" id="cd17535">
    <property type="entry name" value="REC_NarL-like"/>
    <property type="match status" value="1"/>
</dbReference>
<gene>
    <name evidence="6" type="ORF">GGR38_003440</name>
</gene>
<dbReference type="AlphaFoldDB" id="A0A7W6CJA8"/>
<dbReference type="PRINTS" id="PR00038">
    <property type="entry name" value="HTHLUXR"/>
</dbReference>
<dbReference type="PROSITE" id="PS50110">
    <property type="entry name" value="RESPONSE_REGULATORY"/>
    <property type="match status" value="1"/>
</dbReference>
<accession>A0A7W6CJA8</accession>
<dbReference type="PANTHER" id="PTHR45566">
    <property type="entry name" value="HTH-TYPE TRANSCRIPTIONAL REGULATOR YHJB-RELATED"/>
    <property type="match status" value="1"/>
</dbReference>